<evidence type="ECO:0000256" key="1">
    <source>
        <dbReference type="SAM" id="SignalP"/>
    </source>
</evidence>
<keyword evidence="1" id="KW-0732">Signal</keyword>
<organism evidence="2 3">
    <name type="scientific">Notechis scutatus</name>
    <name type="common">mainland tiger snake</name>
    <dbReference type="NCBI Taxonomy" id="8663"/>
    <lineage>
        <taxon>Eukaryota</taxon>
        <taxon>Metazoa</taxon>
        <taxon>Chordata</taxon>
        <taxon>Craniata</taxon>
        <taxon>Vertebrata</taxon>
        <taxon>Euteleostomi</taxon>
        <taxon>Lepidosauria</taxon>
        <taxon>Squamata</taxon>
        <taxon>Bifurcata</taxon>
        <taxon>Unidentata</taxon>
        <taxon>Episquamata</taxon>
        <taxon>Toxicofera</taxon>
        <taxon>Serpentes</taxon>
        <taxon>Colubroidea</taxon>
        <taxon>Elapidae</taxon>
        <taxon>Hydrophiinae</taxon>
        <taxon>Notechis</taxon>
    </lineage>
</organism>
<dbReference type="AlphaFoldDB" id="A0A6J1W196"/>
<feature type="chain" id="PRO_5027029676" evidence="1">
    <location>
        <begin position="23"/>
        <end position="142"/>
    </location>
</feature>
<gene>
    <name evidence="3" type="primary">LOC113430861</name>
</gene>
<evidence type="ECO:0000313" key="3">
    <source>
        <dbReference type="RefSeq" id="XP_026549051.1"/>
    </source>
</evidence>
<feature type="signal peptide" evidence="1">
    <location>
        <begin position="1"/>
        <end position="22"/>
    </location>
</feature>
<reference evidence="3" key="1">
    <citation type="submission" date="2025-08" db="UniProtKB">
        <authorList>
            <consortium name="RefSeq"/>
        </authorList>
    </citation>
    <scope>IDENTIFICATION</scope>
</reference>
<accession>A0A6J1W196</accession>
<dbReference type="GeneID" id="113430861"/>
<keyword evidence="2" id="KW-1185">Reference proteome</keyword>
<evidence type="ECO:0000313" key="2">
    <source>
        <dbReference type="Proteomes" id="UP000504612"/>
    </source>
</evidence>
<protein>
    <submittedName>
        <fullName evidence="3">Transferrin receptor protein 1-like</fullName>
    </submittedName>
</protein>
<dbReference type="RefSeq" id="XP_026549051.1">
    <property type="nucleotide sequence ID" value="XM_026693266.1"/>
</dbReference>
<dbReference type="Proteomes" id="UP000504612">
    <property type="component" value="Unplaced"/>
</dbReference>
<proteinExistence type="predicted"/>
<sequence length="142" mass="15891">MQSPFVLFQVSFLSVNLRAAFASKEVPFRFDDPARVFIASSGIPSVSFSINNGGDSYPYPYFGTAEDNPGNLLMAFGSSAPLMEKAVRLAAEIAGRMALRLTHDHELYLDYNSYDSRLQNFIMRLLPYQKEMKVRARGGTVH</sequence>
<name>A0A6J1W196_9SAUR</name>
<dbReference type="KEGG" id="nss:113430861"/>
<dbReference type="Gene3D" id="3.40.630.10">
    <property type="entry name" value="Zn peptidases"/>
    <property type="match status" value="1"/>
</dbReference>